<dbReference type="Proteomes" id="UP001207337">
    <property type="component" value="Unassembled WGS sequence"/>
</dbReference>
<evidence type="ECO:0000256" key="1">
    <source>
        <dbReference type="SAM" id="SignalP"/>
    </source>
</evidence>
<feature type="chain" id="PRO_5046154051" evidence="1">
    <location>
        <begin position="28"/>
        <end position="638"/>
    </location>
</feature>
<accession>A0ABT3PWI0</accession>
<name>A0ABT3PWI0_9BACT</name>
<organism evidence="3 4">
    <name type="scientific">Fodinibius salicampi</name>
    <dbReference type="NCBI Taxonomy" id="1920655"/>
    <lineage>
        <taxon>Bacteria</taxon>
        <taxon>Pseudomonadati</taxon>
        <taxon>Balneolota</taxon>
        <taxon>Balneolia</taxon>
        <taxon>Balneolales</taxon>
        <taxon>Balneolaceae</taxon>
        <taxon>Fodinibius</taxon>
    </lineage>
</organism>
<dbReference type="InterPro" id="IPR010496">
    <property type="entry name" value="AL/BT2_dom"/>
</dbReference>
<dbReference type="RefSeq" id="WP_265787977.1">
    <property type="nucleotide sequence ID" value="NZ_BAABRS010000001.1"/>
</dbReference>
<evidence type="ECO:0000313" key="4">
    <source>
        <dbReference type="Proteomes" id="UP001207337"/>
    </source>
</evidence>
<dbReference type="InterPro" id="IPR037524">
    <property type="entry name" value="PA14/GLEYA"/>
</dbReference>
<proteinExistence type="predicted"/>
<feature type="signal peptide" evidence="1">
    <location>
        <begin position="1"/>
        <end position="27"/>
    </location>
</feature>
<evidence type="ECO:0000313" key="3">
    <source>
        <dbReference type="EMBL" id="MCW9712207.1"/>
    </source>
</evidence>
<gene>
    <name evidence="3" type="ORF">LQ318_04735</name>
</gene>
<dbReference type="InterPro" id="IPR011658">
    <property type="entry name" value="PA14_dom"/>
</dbReference>
<keyword evidence="4" id="KW-1185">Reference proteome</keyword>
<dbReference type="Pfam" id="PF07691">
    <property type="entry name" value="PA14"/>
    <property type="match status" value="1"/>
</dbReference>
<protein>
    <submittedName>
        <fullName evidence="3">DUF1080 domain-containing protein</fullName>
    </submittedName>
</protein>
<comment type="caution">
    <text evidence="3">The sequence shown here is derived from an EMBL/GenBank/DDBJ whole genome shotgun (WGS) entry which is preliminary data.</text>
</comment>
<keyword evidence="1" id="KW-0732">Signal</keyword>
<dbReference type="Gene3D" id="3.90.182.10">
    <property type="entry name" value="Toxin - Anthrax Protective Antigen,domain 1"/>
    <property type="match status" value="1"/>
</dbReference>
<evidence type="ECO:0000259" key="2">
    <source>
        <dbReference type="PROSITE" id="PS51820"/>
    </source>
</evidence>
<dbReference type="PROSITE" id="PS51820">
    <property type="entry name" value="PA14"/>
    <property type="match status" value="1"/>
</dbReference>
<reference evidence="3 4" key="1">
    <citation type="submission" date="2021-11" db="EMBL/GenBank/DDBJ databases">
        <title>Aliifidinibius sp. nov., a new bacterium isolated from saline soil.</title>
        <authorList>
            <person name="Galisteo C."/>
            <person name="De La Haba R."/>
            <person name="Sanchez-Porro C."/>
            <person name="Ventosa A."/>
        </authorList>
    </citation>
    <scope>NUCLEOTIDE SEQUENCE [LARGE SCALE GENOMIC DNA]</scope>
    <source>
        <strain evidence="3 4">KACC 190600</strain>
    </source>
</reference>
<dbReference type="Gene3D" id="2.60.120.560">
    <property type="entry name" value="Exo-inulinase, domain 1"/>
    <property type="match status" value="1"/>
</dbReference>
<feature type="domain" description="PA14" evidence="2">
    <location>
        <begin position="265"/>
        <end position="406"/>
    </location>
</feature>
<dbReference type="EMBL" id="JAJNDC010000001">
    <property type="protein sequence ID" value="MCW9712207.1"/>
    <property type="molecule type" value="Genomic_DNA"/>
</dbReference>
<sequence>MRQFFCKFFGNKVIAILLIAGGGYLFTACSTDQVENADELERLPLQEITLDNFDAFKEIGENWKIVGGLKSNPEIEGHLELEDGTGILANNPSEETNNHLFTEFEHGDLELELDFLMPKGSNSGVYLMGRYEMQLLDSWGVEDPEYSDLGGIYRQRDESRPEGEKEYGGHPPAMNAARAPGLWQHVRILFKAPEFNESGQKISDAEFEEIWLNGTLIQENVAVSGPTIKAAFEDEQPEGPLMIQGDHGPIAIRNIRYKKYDKNQIHLNDLSYEYYNDSLDQIPNFDTLEVAESGTTDSLSGSIINKNDRYALRYRGTLEASNSGTYLFRVQNAGMVRMLIDDKVIFDQDQFYRMHEIASNTVELESGQHDFTLEYIDHHNNWYGGLGLFTEGPQLRYQKLHASSSVPGGDRELPDLIVEAEDRIKVLRSFAMHEGGKRTHVVNVGAPNKINFSYDMGQAALLHAWNGSFVNTNEMWINRGEPQVASPAGPAFSFDGKPVAAQLNSGTAVWPDSLSWDQLKVEGYTIAEDGSPVFKYNLAGVKITDHLEGEAQNRRLIRTVDFESEESQNDFWMHLASGEEIVQNDTGMYVVDDRTFYLDIIETSGLEPQIVETEEGYDLRIPLLNESPTATIEYAIIW</sequence>
<dbReference type="SUPFAM" id="SSF56988">
    <property type="entry name" value="Anthrax protective antigen"/>
    <property type="match status" value="1"/>
</dbReference>
<dbReference type="Pfam" id="PF06439">
    <property type="entry name" value="3keto-disac_hyd"/>
    <property type="match status" value="1"/>
</dbReference>
<dbReference type="PROSITE" id="PS51257">
    <property type="entry name" value="PROKAR_LIPOPROTEIN"/>
    <property type="match status" value="1"/>
</dbReference>